<comment type="caution">
    <text evidence="2">The sequence shown here is derived from an EMBL/GenBank/DDBJ whole genome shotgun (WGS) entry which is preliminary data.</text>
</comment>
<evidence type="ECO:0000313" key="2">
    <source>
        <dbReference type="EMBL" id="CAH2399613.1"/>
    </source>
</evidence>
<accession>A0ABN8JN84</accession>
<keyword evidence="3" id="KW-1185">Reference proteome</keyword>
<reference evidence="2 3" key="1">
    <citation type="submission" date="2022-03" db="EMBL/GenBank/DDBJ databases">
        <authorList>
            <person name="Brunel B."/>
        </authorList>
    </citation>
    <scope>NUCLEOTIDE SEQUENCE [LARGE SCALE GENOMIC DNA]</scope>
    <source>
        <strain evidence="2">STM5069sample</strain>
    </source>
</reference>
<dbReference type="Proteomes" id="UP001153050">
    <property type="component" value="Unassembled WGS sequence"/>
</dbReference>
<feature type="compositionally biased region" description="Basic and acidic residues" evidence="1">
    <location>
        <begin position="1"/>
        <end position="20"/>
    </location>
</feature>
<dbReference type="EMBL" id="CAKXZT010000117">
    <property type="protein sequence ID" value="CAH2399613.1"/>
    <property type="molecule type" value="Genomic_DNA"/>
</dbReference>
<sequence length="242" mass="28023">MNFDRPLFDHERQTEDHQQDTDGLILGATSKAASKSTTKEKVVDQTDWRRYLRLDANGDFLPLPKGYRLVPEETLSKSQKAARTHSIKKAIAKRGKRQPVKVPVYQKGERRAVYADLVKRTDDSRISYGDPYALLPPYETRAWEIELRKALDWFVDAFAGEPERPDEKLWRERAERHKSFADAHFGNDPADGWDWTFEVPERGDLGFHERSNWNSPHMPPRYAKAFLEAKLAAQAKEAPFEL</sequence>
<proteinExistence type="predicted"/>
<name>A0ABN8JN84_9HYPH</name>
<feature type="region of interest" description="Disordered" evidence="1">
    <location>
        <begin position="1"/>
        <end position="22"/>
    </location>
</feature>
<dbReference type="RefSeq" id="WP_254017943.1">
    <property type="nucleotide sequence ID" value="NZ_CAKXZT010000117.1"/>
</dbReference>
<protein>
    <submittedName>
        <fullName evidence="2">Uncharacterized protein</fullName>
    </submittedName>
</protein>
<evidence type="ECO:0000313" key="3">
    <source>
        <dbReference type="Proteomes" id="UP001153050"/>
    </source>
</evidence>
<gene>
    <name evidence="2" type="ORF">MES5069_230031</name>
</gene>
<organism evidence="2 3">
    <name type="scientific">Mesorhizobium escarrei</name>
    <dbReference type="NCBI Taxonomy" id="666018"/>
    <lineage>
        <taxon>Bacteria</taxon>
        <taxon>Pseudomonadati</taxon>
        <taxon>Pseudomonadota</taxon>
        <taxon>Alphaproteobacteria</taxon>
        <taxon>Hyphomicrobiales</taxon>
        <taxon>Phyllobacteriaceae</taxon>
        <taxon>Mesorhizobium</taxon>
    </lineage>
</organism>
<evidence type="ECO:0000256" key="1">
    <source>
        <dbReference type="SAM" id="MobiDB-lite"/>
    </source>
</evidence>